<evidence type="ECO:0000313" key="6">
    <source>
        <dbReference type="EMBL" id="BDZ51906.1"/>
    </source>
</evidence>
<keyword evidence="2" id="KW-0813">Transport</keyword>
<evidence type="ECO:0000256" key="3">
    <source>
        <dbReference type="ARBA" id="ARBA00022741"/>
    </source>
</evidence>
<evidence type="ECO:0000256" key="1">
    <source>
        <dbReference type="ARBA" id="ARBA00005417"/>
    </source>
</evidence>
<dbReference type="Pfam" id="PF00005">
    <property type="entry name" value="ABC_tran"/>
    <property type="match status" value="1"/>
</dbReference>
<dbReference type="SUPFAM" id="SSF52540">
    <property type="entry name" value="P-loop containing nucleoside triphosphate hydrolases"/>
    <property type="match status" value="1"/>
</dbReference>
<dbReference type="InterPro" id="IPR003593">
    <property type="entry name" value="AAA+_ATPase"/>
</dbReference>
<evidence type="ECO:0000256" key="2">
    <source>
        <dbReference type="ARBA" id="ARBA00022448"/>
    </source>
</evidence>
<evidence type="ECO:0000259" key="5">
    <source>
        <dbReference type="PROSITE" id="PS50893"/>
    </source>
</evidence>
<dbReference type="PROSITE" id="PS50893">
    <property type="entry name" value="ABC_TRANSPORTER_2"/>
    <property type="match status" value="1"/>
</dbReference>
<dbReference type="PANTHER" id="PTHR43335">
    <property type="entry name" value="ABC TRANSPORTER, ATP-BINDING PROTEIN"/>
    <property type="match status" value="1"/>
</dbReference>
<dbReference type="Proteomes" id="UP001321486">
    <property type="component" value="Chromosome"/>
</dbReference>
<protein>
    <submittedName>
        <fullName evidence="6">ABC transporter</fullName>
    </submittedName>
</protein>
<accession>A0ABM8GTY1</accession>
<comment type="similarity">
    <text evidence="1">Belongs to the ABC transporter superfamily.</text>
</comment>
<feature type="domain" description="ABC transporter" evidence="5">
    <location>
        <begin position="14"/>
        <end position="239"/>
    </location>
</feature>
<sequence length="321" mass="33446">MQKTPPQQTDDSGLVVDGLTKSYGPKTVVDQATFMCPRGTITGFVGPNGSGKSTTIRMIVGHVLATSGTATFDGIPFRMLPEPGRTVGVLIDASAQHPGRSVQETATLAALTMGISGDRTRTCLAAVGLDSVRRKNVGALSLGMRQRLGLAIALLGSPRYLVLDEPANGLDPEGILWLREFLLGYAASSGTVLISSHQLSEIQAATSRVIVIDRGHASLSLLDEQSHQPVTRVSAADLQGLSHALTLRAVPFKPTSGGRALLAYGSPEHVGQAACAAGVPLSLLTPEEHTLEQAFRETTSGEYTGATGSDLLPLLASESAS</sequence>
<proteinExistence type="inferred from homology"/>
<name>A0ABM8GTY1_9MICO</name>
<dbReference type="InterPro" id="IPR003439">
    <property type="entry name" value="ABC_transporter-like_ATP-bd"/>
</dbReference>
<dbReference type="SMART" id="SM00382">
    <property type="entry name" value="AAA"/>
    <property type="match status" value="1"/>
</dbReference>
<organism evidence="6 7">
    <name type="scientific">Frondihabitans sucicola</name>
    <dbReference type="NCBI Taxonomy" id="1268041"/>
    <lineage>
        <taxon>Bacteria</taxon>
        <taxon>Bacillati</taxon>
        <taxon>Actinomycetota</taxon>
        <taxon>Actinomycetes</taxon>
        <taxon>Micrococcales</taxon>
        <taxon>Microbacteriaceae</taxon>
        <taxon>Frondihabitans</taxon>
    </lineage>
</organism>
<keyword evidence="7" id="KW-1185">Reference proteome</keyword>
<keyword evidence="4" id="KW-0067">ATP-binding</keyword>
<dbReference type="InterPro" id="IPR027417">
    <property type="entry name" value="P-loop_NTPase"/>
</dbReference>
<evidence type="ECO:0000313" key="7">
    <source>
        <dbReference type="Proteomes" id="UP001321486"/>
    </source>
</evidence>
<dbReference type="EMBL" id="AP027732">
    <property type="protein sequence ID" value="BDZ51906.1"/>
    <property type="molecule type" value="Genomic_DNA"/>
</dbReference>
<evidence type="ECO:0000256" key="4">
    <source>
        <dbReference type="ARBA" id="ARBA00022840"/>
    </source>
</evidence>
<keyword evidence="3" id="KW-0547">Nucleotide-binding</keyword>
<gene>
    <name evidence="6" type="ORF">GCM10025867_41470</name>
</gene>
<dbReference type="Gene3D" id="3.40.50.300">
    <property type="entry name" value="P-loop containing nucleotide triphosphate hydrolases"/>
    <property type="match status" value="1"/>
</dbReference>
<dbReference type="InterPro" id="IPR017871">
    <property type="entry name" value="ABC_transporter-like_CS"/>
</dbReference>
<reference evidence="7" key="1">
    <citation type="journal article" date="2019" name="Int. J. Syst. Evol. Microbiol.">
        <title>The Global Catalogue of Microorganisms (GCM) 10K type strain sequencing project: providing services to taxonomists for standard genome sequencing and annotation.</title>
        <authorList>
            <consortium name="The Broad Institute Genomics Platform"/>
            <consortium name="The Broad Institute Genome Sequencing Center for Infectious Disease"/>
            <person name="Wu L."/>
            <person name="Ma J."/>
        </authorList>
    </citation>
    <scope>NUCLEOTIDE SEQUENCE [LARGE SCALE GENOMIC DNA]</scope>
    <source>
        <strain evidence="7">NBRC 108728</strain>
    </source>
</reference>
<dbReference type="PROSITE" id="PS00211">
    <property type="entry name" value="ABC_TRANSPORTER_1"/>
    <property type="match status" value="1"/>
</dbReference>
<dbReference type="PANTHER" id="PTHR43335:SF4">
    <property type="entry name" value="ABC TRANSPORTER, ATP-BINDING PROTEIN"/>
    <property type="match status" value="1"/>
</dbReference>